<evidence type="ECO:0000259" key="3">
    <source>
        <dbReference type="Pfam" id="PF04773"/>
    </source>
</evidence>
<proteinExistence type="predicted"/>
<dbReference type="Pfam" id="PF01476">
    <property type="entry name" value="LysM"/>
    <property type="match status" value="1"/>
</dbReference>
<feature type="chain" id="PRO_5035295520" description="LysM peptidoglycan-binding domain-containing protein" evidence="1">
    <location>
        <begin position="27"/>
        <end position="468"/>
    </location>
</feature>
<dbReference type="EMBL" id="BMDI01000001">
    <property type="protein sequence ID" value="GGI18808.1"/>
    <property type="molecule type" value="Genomic_DNA"/>
</dbReference>
<dbReference type="PANTHER" id="PTHR38731:SF1">
    <property type="entry name" value="FECR PROTEIN DOMAIN-CONTAINING PROTEIN"/>
    <property type="match status" value="1"/>
</dbReference>
<evidence type="ECO:0008006" key="6">
    <source>
        <dbReference type="Google" id="ProtNLM"/>
    </source>
</evidence>
<dbReference type="InterPro" id="IPR036779">
    <property type="entry name" value="LysM_dom_sf"/>
</dbReference>
<comment type="caution">
    <text evidence="4">The sequence shown here is derived from an EMBL/GenBank/DDBJ whole genome shotgun (WGS) entry which is preliminary data.</text>
</comment>
<gene>
    <name evidence="4" type="ORF">GCM10008066_15930</name>
</gene>
<dbReference type="InterPro" id="IPR018392">
    <property type="entry name" value="LysM"/>
</dbReference>
<dbReference type="Gene3D" id="2.60.40.10">
    <property type="entry name" value="Immunoglobulins"/>
    <property type="match status" value="1"/>
</dbReference>
<dbReference type="PANTHER" id="PTHR38731">
    <property type="entry name" value="LIPL45-RELATED LIPOPROTEIN-RELATED"/>
    <property type="match status" value="1"/>
</dbReference>
<dbReference type="CDD" id="cd00118">
    <property type="entry name" value="LysM"/>
    <property type="match status" value="1"/>
</dbReference>
<evidence type="ECO:0000313" key="5">
    <source>
        <dbReference type="Proteomes" id="UP000642180"/>
    </source>
</evidence>
<evidence type="ECO:0000256" key="1">
    <source>
        <dbReference type="SAM" id="SignalP"/>
    </source>
</evidence>
<organism evidence="4 5">
    <name type="scientific">Oxalicibacterium faecigallinarum</name>
    <dbReference type="NCBI Taxonomy" id="573741"/>
    <lineage>
        <taxon>Bacteria</taxon>
        <taxon>Pseudomonadati</taxon>
        <taxon>Pseudomonadota</taxon>
        <taxon>Betaproteobacteria</taxon>
        <taxon>Burkholderiales</taxon>
        <taxon>Oxalobacteraceae</taxon>
        <taxon>Oxalicibacterium</taxon>
    </lineage>
</organism>
<accession>A0A8J3AYG9</accession>
<dbReference type="Gene3D" id="2.60.120.1440">
    <property type="match status" value="1"/>
</dbReference>
<sequence length="468" mass="50319">MRITLIQLRVLTALLVSAVLLSSAFAQTPGSITTLPSGIVYHAKAGDTLMSIASAYTTRAANWITLGIINNIAKDTGIPIGTPITIPADLLQDEPSEGKVIARNGLVTATYTDGTTGVLNIGNRIVEGVKVSTGTNSFVTIGLPDQSRVSIPSNSNVQITTLRKTLYTASPRVEVALQKGRVLSRVSPLETNKGSYKVRTPLSVAGVRGTEFRVRLGDKEVATEVLDGRVLASLQREDNGRLLPRAKGNITTRTSLGPTVDLLAPPQLADMPYRFGEHAHFAFMPLPNAVSYHVELAHDSEMLDLIAEGSGKAGDVILENIAEGNYFARLTAIDPLGLEGMPRVMAVTIRDRVKPQTYTPAQPAPTVASSNPQELLLRWPGSATAKYNVQVARDSEFSWLTYNASVTGNEVRFPRPSFGTYFARVQSINPDGSGNAYSFAQTLIVTDQWIINDGQPLRPKSPANSASR</sequence>
<protein>
    <recommendedName>
        <fullName evidence="6">LysM peptidoglycan-binding domain-containing protein</fullName>
    </recommendedName>
</protein>
<evidence type="ECO:0000313" key="4">
    <source>
        <dbReference type="EMBL" id="GGI18808.1"/>
    </source>
</evidence>
<dbReference type="SUPFAM" id="SSF49265">
    <property type="entry name" value="Fibronectin type III"/>
    <property type="match status" value="1"/>
</dbReference>
<feature type="domain" description="LysM" evidence="2">
    <location>
        <begin position="41"/>
        <end position="87"/>
    </location>
</feature>
<keyword evidence="5" id="KW-1185">Reference proteome</keyword>
<dbReference type="AlphaFoldDB" id="A0A8J3AYG9"/>
<dbReference type="InterPro" id="IPR006860">
    <property type="entry name" value="FecR"/>
</dbReference>
<feature type="signal peptide" evidence="1">
    <location>
        <begin position="1"/>
        <end position="26"/>
    </location>
</feature>
<reference evidence="5" key="1">
    <citation type="journal article" date="2019" name="Int. J. Syst. Evol. Microbiol.">
        <title>The Global Catalogue of Microorganisms (GCM) 10K type strain sequencing project: providing services to taxonomists for standard genome sequencing and annotation.</title>
        <authorList>
            <consortium name="The Broad Institute Genomics Platform"/>
            <consortium name="The Broad Institute Genome Sequencing Center for Infectious Disease"/>
            <person name="Wu L."/>
            <person name="Ma J."/>
        </authorList>
    </citation>
    <scope>NUCLEOTIDE SEQUENCE [LARGE SCALE GENOMIC DNA]</scope>
    <source>
        <strain evidence="5">CCM 2767</strain>
    </source>
</reference>
<keyword evidence="1" id="KW-0732">Signal</keyword>
<name>A0A8J3AYG9_9BURK</name>
<dbReference type="RefSeq" id="WP_188380707.1">
    <property type="nucleotide sequence ID" value="NZ_BMDI01000001.1"/>
</dbReference>
<dbReference type="Gene3D" id="3.10.350.10">
    <property type="entry name" value="LysM domain"/>
    <property type="match status" value="1"/>
</dbReference>
<dbReference type="InterPro" id="IPR013783">
    <property type="entry name" value="Ig-like_fold"/>
</dbReference>
<evidence type="ECO:0000259" key="2">
    <source>
        <dbReference type="Pfam" id="PF01476"/>
    </source>
</evidence>
<dbReference type="InterPro" id="IPR036116">
    <property type="entry name" value="FN3_sf"/>
</dbReference>
<feature type="domain" description="FecR protein" evidence="3">
    <location>
        <begin position="130"/>
        <end position="230"/>
    </location>
</feature>
<dbReference type="Proteomes" id="UP000642180">
    <property type="component" value="Unassembled WGS sequence"/>
</dbReference>
<dbReference type="Pfam" id="PF04773">
    <property type="entry name" value="FecR"/>
    <property type="match status" value="1"/>
</dbReference>